<gene>
    <name evidence="1" type="ORF">LITE_LOCUS26666</name>
</gene>
<evidence type="ECO:0000313" key="2">
    <source>
        <dbReference type="Proteomes" id="UP001154282"/>
    </source>
</evidence>
<dbReference type="AlphaFoldDB" id="A0AAV0M2C8"/>
<name>A0AAV0M2C8_9ROSI</name>
<organism evidence="1 2">
    <name type="scientific">Linum tenue</name>
    <dbReference type="NCBI Taxonomy" id="586396"/>
    <lineage>
        <taxon>Eukaryota</taxon>
        <taxon>Viridiplantae</taxon>
        <taxon>Streptophyta</taxon>
        <taxon>Embryophyta</taxon>
        <taxon>Tracheophyta</taxon>
        <taxon>Spermatophyta</taxon>
        <taxon>Magnoliopsida</taxon>
        <taxon>eudicotyledons</taxon>
        <taxon>Gunneridae</taxon>
        <taxon>Pentapetalae</taxon>
        <taxon>rosids</taxon>
        <taxon>fabids</taxon>
        <taxon>Malpighiales</taxon>
        <taxon>Linaceae</taxon>
        <taxon>Linum</taxon>
    </lineage>
</organism>
<protein>
    <submittedName>
        <fullName evidence="1">Uncharacterized protein</fullName>
    </submittedName>
</protein>
<evidence type="ECO:0000313" key="1">
    <source>
        <dbReference type="EMBL" id="CAI0440888.1"/>
    </source>
</evidence>
<dbReference type="EMBL" id="CAMGYJ010000007">
    <property type="protein sequence ID" value="CAI0440888.1"/>
    <property type="molecule type" value="Genomic_DNA"/>
</dbReference>
<comment type="caution">
    <text evidence="1">The sequence shown here is derived from an EMBL/GenBank/DDBJ whole genome shotgun (WGS) entry which is preliminary data.</text>
</comment>
<reference evidence="1" key="1">
    <citation type="submission" date="2022-08" db="EMBL/GenBank/DDBJ databases">
        <authorList>
            <person name="Gutierrez-Valencia J."/>
        </authorList>
    </citation>
    <scope>NUCLEOTIDE SEQUENCE</scope>
</reference>
<accession>A0AAV0M2C8</accession>
<sequence length="102" mass="11459">MEIHLLLRPRRIERRNPPQIRQARLQLRAADAPKRAGLCLQVVEGHGPSREASLCTRQNRGAVFLGDGVSLRATQGGVEDCSRQICQNGVAGRRYLRCLRYP</sequence>
<dbReference type="Proteomes" id="UP001154282">
    <property type="component" value="Unassembled WGS sequence"/>
</dbReference>
<keyword evidence="2" id="KW-1185">Reference proteome</keyword>
<proteinExistence type="predicted"/>